<evidence type="ECO:0000313" key="3">
    <source>
        <dbReference type="Proteomes" id="UP000078540"/>
    </source>
</evidence>
<protein>
    <submittedName>
        <fullName evidence="2">Uncharacterized protein</fullName>
    </submittedName>
</protein>
<organism evidence="2 3">
    <name type="scientific">Atta colombica</name>
    <dbReference type="NCBI Taxonomy" id="520822"/>
    <lineage>
        <taxon>Eukaryota</taxon>
        <taxon>Metazoa</taxon>
        <taxon>Ecdysozoa</taxon>
        <taxon>Arthropoda</taxon>
        <taxon>Hexapoda</taxon>
        <taxon>Insecta</taxon>
        <taxon>Pterygota</taxon>
        <taxon>Neoptera</taxon>
        <taxon>Endopterygota</taxon>
        <taxon>Hymenoptera</taxon>
        <taxon>Apocrita</taxon>
        <taxon>Aculeata</taxon>
        <taxon>Formicoidea</taxon>
        <taxon>Formicidae</taxon>
        <taxon>Myrmicinae</taxon>
        <taxon>Atta</taxon>
    </lineage>
</organism>
<dbReference type="AlphaFoldDB" id="A0A195BPE9"/>
<name>A0A195BPE9_9HYME</name>
<gene>
    <name evidence="2" type="ORF">ALC53_03515</name>
</gene>
<sequence length="439" mass="50241">MTLHLTGGKVIGMVGGRHVAVESPLANITSEIEERQCDLINRQLQLKNKVITIERSIPAMMAYNMWKAEQDCYDGSYNKVREIMNIFAPQSDPADKLVAELKSVVHSLHQETTQLHDKIIDADVKLEETDMELESLELANKEMEEKLAELRNKIQKRKTPSLHSIHSEDLICLKKIRQFAEEELKLKNYIRELESKEFMYRRQMSKLLCCKKCQRDSEKIELKETDKKLFGLLEDYTRNKYMTKKKCQCQFENRKRKTCCSCATSITLTAYEKASVQTCEKLCPSLSCCVPLDHRVSRTTANKSRDCICCKSCRRVSSAVFKSKSPGLTKSPLFSESLFSIALKTVLQASKQLTQSSVPCDPSKTCDECTTSSACKQINICRYDCEEKRKHELCNCNVRSLDEAYQSISSEMMHLESELDSNSDEEFSECCSCCEDDLL</sequence>
<accession>A0A195BPE9</accession>
<evidence type="ECO:0000256" key="1">
    <source>
        <dbReference type="SAM" id="Coils"/>
    </source>
</evidence>
<keyword evidence="1" id="KW-0175">Coiled coil</keyword>
<proteinExistence type="predicted"/>
<feature type="coiled-coil region" evidence="1">
    <location>
        <begin position="126"/>
        <end position="156"/>
    </location>
</feature>
<evidence type="ECO:0000313" key="2">
    <source>
        <dbReference type="EMBL" id="KYM87329.1"/>
    </source>
</evidence>
<dbReference type="EMBL" id="KQ976433">
    <property type="protein sequence ID" value="KYM87329.1"/>
    <property type="molecule type" value="Genomic_DNA"/>
</dbReference>
<keyword evidence="3" id="KW-1185">Reference proteome</keyword>
<dbReference type="Proteomes" id="UP000078540">
    <property type="component" value="Unassembled WGS sequence"/>
</dbReference>
<reference evidence="2 3" key="1">
    <citation type="submission" date="2015-09" db="EMBL/GenBank/DDBJ databases">
        <title>Atta colombica WGS genome.</title>
        <authorList>
            <person name="Nygaard S."/>
            <person name="Hu H."/>
            <person name="Boomsma J."/>
            <person name="Zhang G."/>
        </authorList>
    </citation>
    <scope>NUCLEOTIDE SEQUENCE [LARGE SCALE GENOMIC DNA]</scope>
    <source>
        <strain evidence="2">Treedump-2</strain>
        <tissue evidence="2">Whole body</tissue>
    </source>
</reference>